<evidence type="ECO:0000313" key="1">
    <source>
        <dbReference type="EMBL" id="EDP22207.1"/>
    </source>
</evidence>
<reference evidence="1 2" key="1">
    <citation type="submission" date="2007-09" db="EMBL/GenBank/DDBJ databases">
        <title>Draft genome sequence of Faecalibacterium prausnitzii M21/2.</title>
        <authorList>
            <person name="Sudarsanam P."/>
            <person name="Ley R."/>
            <person name="Guruge J."/>
            <person name="Turnbaugh P.J."/>
            <person name="Mahowald M."/>
            <person name="Liep D."/>
            <person name="Gordon J."/>
        </authorList>
    </citation>
    <scope>NUCLEOTIDE SEQUENCE [LARGE SCALE GENOMIC DNA]</scope>
    <source>
        <strain evidence="1 2">M21/2</strain>
    </source>
</reference>
<dbReference type="HOGENOM" id="CLU_3251809_0_0_9"/>
<dbReference type="Proteomes" id="UP000005945">
    <property type="component" value="Unassembled WGS sequence"/>
</dbReference>
<protein>
    <submittedName>
        <fullName evidence="1">Uncharacterized protein</fullName>
    </submittedName>
</protein>
<accession>A8S9C5</accession>
<name>A8S9C5_9FIRM</name>
<dbReference type="AlphaFoldDB" id="A8S9C5"/>
<proteinExistence type="predicted"/>
<comment type="caution">
    <text evidence="1">The sequence shown here is derived from an EMBL/GenBank/DDBJ whole genome shotgun (WGS) entry which is preliminary data.</text>
</comment>
<evidence type="ECO:0000313" key="2">
    <source>
        <dbReference type="Proteomes" id="UP000005945"/>
    </source>
</evidence>
<sequence>MCENSCHYSIYGKKEEVFSGILTPKITFFVTFCKVVLKTVLA</sequence>
<dbReference type="EMBL" id="ABED02000022">
    <property type="protein sequence ID" value="EDP22207.1"/>
    <property type="molecule type" value="Genomic_DNA"/>
</dbReference>
<organism evidence="1 2">
    <name type="scientific">Faecalibacterium prausnitzii M21/2</name>
    <dbReference type="NCBI Taxonomy" id="411485"/>
    <lineage>
        <taxon>Bacteria</taxon>
        <taxon>Bacillati</taxon>
        <taxon>Bacillota</taxon>
        <taxon>Clostridia</taxon>
        <taxon>Eubacteriales</taxon>
        <taxon>Oscillospiraceae</taxon>
        <taxon>Faecalibacterium</taxon>
    </lineage>
</organism>
<gene>
    <name evidence="1" type="ORF">FAEPRAM212_01016</name>
</gene>
<reference evidence="1 2" key="2">
    <citation type="submission" date="2007-09" db="EMBL/GenBank/DDBJ databases">
        <authorList>
            <person name="Fulton L."/>
            <person name="Clifton S."/>
            <person name="Fulton B."/>
            <person name="Xu J."/>
            <person name="Minx P."/>
            <person name="Pepin K.H."/>
            <person name="Johnson M."/>
            <person name="Thiruvilangam P."/>
            <person name="Bhonagiri V."/>
            <person name="Nash W.E."/>
            <person name="Mardis E.R."/>
            <person name="Wilson R.K."/>
        </authorList>
    </citation>
    <scope>NUCLEOTIDE SEQUENCE [LARGE SCALE GENOMIC DNA]</scope>
    <source>
        <strain evidence="1 2">M21/2</strain>
    </source>
</reference>